<gene>
    <name evidence="3" type="ORF">SAMN06295984_1998</name>
</gene>
<protein>
    <submittedName>
        <fullName evidence="3">Spore coat protein U (SCPU) domain-containing protein</fullName>
    </submittedName>
</protein>
<keyword evidence="1" id="KW-0732">Signal</keyword>
<dbReference type="Proteomes" id="UP000194469">
    <property type="component" value="Unassembled WGS sequence"/>
</dbReference>
<keyword evidence="3" id="KW-0946">Virion</keyword>
<feature type="signal peptide" evidence="1">
    <location>
        <begin position="1"/>
        <end position="25"/>
    </location>
</feature>
<evidence type="ECO:0000256" key="1">
    <source>
        <dbReference type="SAM" id="SignalP"/>
    </source>
</evidence>
<dbReference type="PANTHER" id="PTHR37089">
    <property type="entry name" value="PROTEIN U-RELATED"/>
    <property type="match status" value="1"/>
</dbReference>
<dbReference type="SMART" id="SM00972">
    <property type="entry name" value="SCPU"/>
    <property type="match status" value="1"/>
</dbReference>
<name>A0A1Y6FNM5_9SPHN</name>
<dbReference type="RefSeq" id="WP_086457023.1">
    <property type="nucleotide sequence ID" value="NZ_FXWL01000002.1"/>
</dbReference>
<evidence type="ECO:0000259" key="2">
    <source>
        <dbReference type="Pfam" id="PF05229"/>
    </source>
</evidence>
<dbReference type="EMBL" id="FXWL01000002">
    <property type="protein sequence ID" value="SMQ76558.1"/>
    <property type="molecule type" value="Genomic_DNA"/>
</dbReference>
<feature type="domain" description="Spore coat protein U/FanG" evidence="2">
    <location>
        <begin position="189"/>
        <end position="327"/>
    </location>
</feature>
<evidence type="ECO:0000313" key="3">
    <source>
        <dbReference type="EMBL" id="SMQ76558.1"/>
    </source>
</evidence>
<keyword evidence="4" id="KW-1185">Reference proteome</keyword>
<feature type="chain" id="PRO_5013029054" evidence="1">
    <location>
        <begin position="26"/>
        <end position="331"/>
    </location>
</feature>
<dbReference type="Pfam" id="PF05229">
    <property type="entry name" value="SCPU"/>
    <property type="match status" value="1"/>
</dbReference>
<accession>A0A1Y6FNM5</accession>
<evidence type="ECO:0000313" key="4">
    <source>
        <dbReference type="Proteomes" id="UP000194469"/>
    </source>
</evidence>
<dbReference type="AlphaFoldDB" id="A0A1Y6FNM5"/>
<sequence>MRRLTLLRGLLGAAFAVAAPEAASACTVATANTNLGTTSTFAAASAAQQASGSAGLSCDILLAALTTHYVGLRVEASSFQLTGPGGATIGFTASLAPGGPALGVGSFQDLSSFSLVSLFAGAGGAIPIYIRTTPTASLPAGTYTGSIDLRWHYSVCSLGVAVCLAYSASPGFVRPVPLVTSLNWGSGTTVRININLILEKDCLIDAPAIDFGAAPLVGSFAPVTQTLTIRCSAGAAYSVGLDNGAHGAGAQRRMTNGSAFLAYDILKGAASPDRWGPLGAERRSSGDAEINAGVYNGLAAQGFTYRARIDGAQTTPPAGSYSDTVRVDIEF</sequence>
<organism evidence="3 4">
    <name type="scientific">Sphingopyxis terrae subsp. ummariensis</name>
    <dbReference type="NCBI Taxonomy" id="429001"/>
    <lineage>
        <taxon>Bacteria</taxon>
        <taxon>Pseudomonadati</taxon>
        <taxon>Pseudomonadota</taxon>
        <taxon>Alphaproteobacteria</taxon>
        <taxon>Sphingomonadales</taxon>
        <taxon>Sphingomonadaceae</taxon>
        <taxon>Sphingopyxis</taxon>
    </lineage>
</organism>
<keyword evidence="3" id="KW-0167">Capsid protein</keyword>
<dbReference type="GeneID" id="303001650"/>
<proteinExistence type="predicted"/>
<reference evidence="4" key="1">
    <citation type="submission" date="2017-04" db="EMBL/GenBank/DDBJ databases">
        <authorList>
            <person name="Varghese N."/>
            <person name="Submissions S."/>
        </authorList>
    </citation>
    <scope>NUCLEOTIDE SEQUENCE [LARGE SCALE GENOMIC DNA]</scope>
    <source>
        <strain evidence="4">UI2</strain>
    </source>
</reference>
<dbReference type="PANTHER" id="PTHR37089:SF1">
    <property type="entry name" value="MEMBRANE PROTEIN"/>
    <property type="match status" value="1"/>
</dbReference>
<dbReference type="InterPro" id="IPR007893">
    <property type="entry name" value="Spore_coat_U/FanG"/>
</dbReference>
<dbReference type="InterPro" id="IPR053167">
    <property type="entry name" value="Spore_coat_component"/>
</dbReference>